<dbReference type="PRINTS" id="PR00081">
    <property type="entry name" value="GDHRDH"/>
</dbReference>
<evidence type="ECO:0000256" key="1">
    <source>
        <dbReference type="ARBA" id="ARBA00006484"/>
    </source>
</evidence>
<comment type="similarity">
    <text evidence="1">Belongs to the short-chain dehydrogenases/reductases (SDR) family.</text>
</comment>
<keyword evidence="2" id="KW-0560">Oxidoreductase</keyword>
<accession>A0A1H1FGK2</accession>
<dbReference type="EMBL" id="FNLF01000002">
    <property type="protein sequence ID" value="SDR00075.1"/>
    <property type="molecule type" value="Genomic_DNA"/>
</dbReference>
<evidence type="ECO:0000313" key="4">
    <source>
        <dbReference type="Proteomes" id="UP000183053"/>
    </source>
</evidence>
<organism evidence="3 4">
    <name type="scientific">Tsukamurella pulmonis</name>
    <dbReference type="NCBI Taxonomy" id="47312"/>
    <lineage>
        <taxon>Bacteria</taxon>
        <taxon>Bacillati</taxon>
        <taxon>Actinomycetota</taxon>
        <taxon>Actinomycetes</taxon>
        <taxon>Mycobacteriales</taxon>
        <taxon>Tsukamurellaceae</taxon>
        <taxon>Tsukamurella</taxon>
    </lineage>
</organism>
<dbReference type="PRINTS" id="PR00080">
    <property type="entry name" value="SDRFAMILY"/>
</dbReference>
<dbReference type="Proteomes" id="UP000183053">
    <property type="component" value="Unassembled WGS sequence"/>
</dbReference>
<reference evidence="4" key="1">
    <citation type="submission" date="2016-10" db="EMBL/GenBank/DDBJ databases">
        <authorList>
            <person name="Varghese N."/>
            <person name="Submissions S."/>
        </authorList>
    </citation>
    <scope>NUCLEOTIDE SEQUENCE [LARGE SCALE GENOMIC DNA]</scope>
    <source>
        <strain evidence="4">DSM 44142</strain>
    </source>
</reference>
<dbReference type="SUPFAM" id="SSF51735">
    <property type="entry name" value="NAD(P)-binding Rossmann-fold domains"/>
    <property type="match status" value="1"/>
</dbReference>
<dbReference type="PROSITE" id="PS00061">
    <property type="entry name" value="ADH_SHORT"/>
    <property type="match status" value="1"/>
</dbReference>
<dbReference type="PANTHER" id="PTHR24321">
    <property type="entry name" value="DEHYDROGENASES, SHORT CHAIN"/>
    <property type="match status" value="1"/>
</dbReference>
<dbReference type="Gene3D" id="3.40.50.720">
    <property type="entry name" value="NAD(P)-binding Rossmann-like Domain"/>
    <property type="match status" value="1"/>
</dbReference>
<sequence>MTEDFQGRTAIVTGAARGIGFAIARRLSEGGATVVVSDIDEAGAVAAAAQLPGAHAVACDVRDEDQVRTLVERTVADHGGLHVMVPNAGIASVAPLLQMDLAEWRKVMSINLDGVFLSMRYAAPAIIASGGGTIVNVASVTATAGTPLVGHYGAAKAAVVNLTKTAATELRAHGVRVNAVLPGFVATALVTHQSAAFEAALGMPSGGFDALIEQKQGRWGTEDEVARAVAFLASDESTFCNGSGLVLDGGLDAGLF</sequence>
<dbReference type="InterPro" id="IPR020904">
    <property type="entry name" value="Sc_DH/Rdtase_CS"/>
</dbReference>
<dbReference type="STRING" id="47312.SAMN04489765_2709"/>
<evidence type="ECO:0000256" key="2">
    <source>
        <dbReference type="ARBA" id="ARBA00023002"/>
    </source>
</evidence>
<dbReference type="AlphaFoldDB" id="A0A1H1FGK2"/>
<dbReference type="NCBIfam" id="NF005559">
    <property type="entry name" value="PRK07231.1"/>
    <property type="match status" value="1"/>
</dbReference>
<dbReference type="InterPro" id="IPR002347">
    <property type="entry name" value="SDR_fam"/>
</dbReference>
<keyword evidence="4" id="KW-1185">Reference proteome</keyword>
<protein>
    <submittedName>
        <fullName evidence="3">Enoyl-(Acyl carrier protein) reductase</fullName>
    </submittedName>
</protein>
<proteinExistence type="inferred from homology"/>
<name>A0A1H1FGK2_9ACTN</name>
<dbReference type="PANTHER" id="PTHR24321:SF8">
    <property type="entry name" value="ESTRADIOL 17-BETA-DEHYDROGENASE 8-RELATED"/>
    <property type="match status" value="1"/>
</dbReference>
<dbReference type="FunFam" id="3.40.50.720:FF:000084">
    <property type="entry name" value="Short-chain dehydrogenase reductase"/>
    <property type="match status" value="1"/>
</dbReference>
<dbReference type="Pfam" id="PF13561">
    <property type="entry name" value="adh_short_C2"/>
    <property type="match status" value="1"/>
</dbReference>
<dbReference type="InterPro" id="IPR036291">
    <property type="entry name" value="NAD(P)-bd_dom_sf"/>
</dbReference>
<evidence type="ECO:0000313" key="3">
    <source>
        <dbReference type="EMBL" id="SDR00075.1"/>
    </source>
</evidence>
<dbReference type="GO" id="GO:0016491">
    <property type="term" value="F:oxidoreductase activity"/>
    <property type="evidence" value="ECO:0007669"/>
    <property type="project" value="UniProtKB-KW"/>
</dbReference>
<dbReference type="OrthoDB" id="7064009at2"/>
<gene>
    <name evidence="3" type="ORF">SAMN04489765_2709</name>
</gene>
<dbReference type="RefSeq" id="WP_068568433.1">
    <property type="nucleotide sequence ID" value="NZ_FNLF01000002.1"/>
</dbReference>